<evidence type="ECO:0000313" key="2">
    <source>
        <dbReference type="EMBL" id="EJL70452.1"/>
    </source>
</evidence>
<dbReference type="Pfam" id="PF01381">
    <property type="entry name" value="HTH_3"/>
    <property type="match status" value="1"/>
</dbReference>
<protein>
    <submittedName>
        <fullName evidence="2">Putative transcriptional regulator</fullName>
    </submittedName>
</protein>
<dbReference type="RefSeq" id="WP_007844691.1">
    <property type="nucleotide sequence ID" value="NZ_AKJY01000054.1"/>
</dbReference>
<comment type="caution">
    <text evidence="2">The sequence shown here is derived from an EMBL/GenBank/DDBJ whole genome shotgun (WGS) entry which is preliminary data.</text>
</comment>
<dbReference type="InterPro" id="IPR010982">
    <property type="entry name" value="Lambda_DNA-bd_dom_sf"/>
</dbReference>
<dbReference type="GO" id="GO:0003677">
    <property type="term" value="F:DNA binding"/>
    <property type="evidence" value="ECO:0007669"/>
    <property type="project" value="InterPro"/>
</dbReference>
<dbReference type="InterPro" id="IPR001387">
    <property type="entry name" value="Cro/C1-type_HTH"/>
</dbReference>
<feature type="domain" description="HTH cro/C1-type" evidence="1">
    <location>
        <begin position="6"/>
        <end position="60"/>
    </location>
</feature>
<dbReference type="PATRIC" id="fig|1144316.3.peg.2804"/>
<dbReference type="CDD" id="cd00093">
    <property type="entry name" value="HTH_XRE"/>
    <property type="match status" value="1"/>
</dbReference>
<keyword evidence="3" id="KW-1185">Reference proteome</keyword>
<dbReference type="OrthoDB" id="1274166at2"/>
<accession>J2SXT4</accession>
<organism evidence="2 3">
    <name type="scientific">Chryseobacterium populi</name>
    <dbReference type="NCBI Taxonomy" id="1144316"/>
    <lineage>
        <taxon>Bacteria</taxon>
        <taxon>Pseudomonadati</taxon>
        <taxon>Bacteroidota</taxon>
        <taxon>Flavobacteriia</taxon>
        <taxon>Flavobacteriales</taxon>
        <taxon>Weeksellaceae</taxon>
        <taxon>Chryseobacterium group</taxon>
        <taxon>Chryseobacterium</taxon>
    </lineage>
</organism>
<dbReference type="AlphaFoldDB" id="J2SXT4"/>
<proteinExistence type="predicted"/>
<evidence type="ECO:0000313" key="3">
    <source>
        <dbReference type="Proteomes" id="UP000007509"/>
    </source>
</evidence>
<dbReference type="Proteomes" id="UP000007509">
    <property type="component" value="Unassembled WGS sequence"/>
</dbReference>
<dbReference type="Gene3D" id="1.10.260.40">
    <property type="entry name" value="lambda repressor-like DNA-binding domains"/>
    <property type="match status" value="1"/>
</dbReference>
<gene>
    <name evidence="2" type="ORF">PMI13_02787</name>
</gene>
<name>J2SXT4_9FLAO</name>
<dbReference type="EMBL" id="AKJY01000054">
    <property type="protein sequence ID" value="EJL70452.1"/>
    <property type="molecule type" value="Genomic_DNA"/>
</dbReference>
<dbReference type="SMART" id="SM00530">
    <property type="entry name" value="HTH_XRE"/>
    <property type="match status" value="1"/>
</dbReference>
<dbReference type="SUPFAM" id="SSF47413">
    <property type="entry name" value="lambda repressor-like DNA-binding domains"/>
    <property type="match status" value="1"/>
</dbReference>
<evidence type="ECO:0000259" key="1">
    <source>
        <dbReference type="PROSITE" id="PS50943"/>
    </source>
</evidence>
<reference evidence="2 3" key="1">
    <citation type="journal article" date="2012" name="J. Bacteriol.">
        <title>Twenty-one genome sequences from Pseudomonas species and 19 genome sequences from diverse bacteria isolated from the rhizosphere and endosphere of Populus deltoides.</title>
        <authorList>
            <person name="Brown S.D."/>
            <person name="Utturkar S.M."/>
            <person name="Klingeman D.M."/>
            <person name="Johnson C.M."/>
            <person name="Martin S.L."/>
            <person name="Land M.L."/>
            <person name="Lu T.Y."/>
            <person name="Schadt C.W."/>
            <person name="Doktycz M.J."/>
            <person name="Pelletier D.A."/>
        </authorList>
    </citation>
    <scope>NUCLEOTIDE SEQUENCE [LARGE SCALE GENOMIC DNA]</scope>
    <source>
        <strain evidence="2 3">CF314</strain>
    </source>
</reference>
<sequence length="126" mass="14747">MQKEKLRTVRKQKGFTQQQIADILATDVSNYSRKENGDVKIVKEEWDKIARFLDIPVEEIYEEDEAKIIINNEYNTVSDNAGFYNFPINGSNTNNYNIPDSVIDNLQEYIALLKEEIKRLKEETNK</sequence>
<dbReference type="PROSITE" id="PS50943">
    <property type="entry name" value="HTH_CROC1"/>
    <property type="match status" value="1"/>
</dbReference>